<keyword evidence="1" id="KW-1133">Transmembrane helix</keyword>
<keyword evidence="1" id="KW-0472">Membrane</keyword>
<evidence type="ECO:0000313" key="2">
    <source>
        <dbReference type="EMBL" id="CUS54380.1"/>
    </source>
</evidence>
<reference evidence="2" key="1">
    <citation type="submission" date="2015-10" db="EMBL/GenBank/DDBJ databases">
        <authorList>
            <person name="Gilbert D.G."/>
        </authorList>
    </citation>
    <scope>NUCLEOTIDE SEQUENCE</scope>
</reference>
<gene>
    <name evidence="2" type="ORF">MGWOODY_XGa743</name>
</gene>
<name>A0A160TWY9_9ZZZZ</name>
<proteinExistence type="predicted"/>
<feature type="transmembrane region" description="Helical" evidence="1">
    <location>
        <begin position="86"/>
        <end position="109"/>
    </location>
</feature>
<dbReference type="EMBL" id="CZRL01000104">
    <property type="protein sequence ID" value="CUS54380.1"/>
    <property type="molecule type" value="Genomic_DNA"/>
</dbReference>
<feature type="transmembrane region" description="Helical" evidence="1">
    <location>
        <begin position="43"/>
        <end position="65"/>
    </location>
</feature>
<protein>
    <submittedName>
        <fullName evidence="2">Uncharacterized protein</fullName>
    </submittedName>
</protein>
<sequence>MTDTILSTLGFLAATFGSILAWLSAFARTLWFGTVFDLKLTGVGLALVIAWVLYRLLQMFFDLFLGSWRSPAHDPTDLILGKLISLLFYGTLLLTLTAASVTYIMLLIIEDPAEWLSEFFPLP</sequence>
<organism evidence="2">
    <name type="scientific">hydrothermal vent metagenome</name>
    <dbReference type="NCBI Taxonomy" id="652676"/>
    <lineage>
        <taxon>unclassified sequences</taxon>
        <taxon>metagenomes</taxon>
        <taxon>ecological metagenomes</taxon>
    </lineage>
</organism>
<evidence type="ECO:0000256" key="1">
    <source>
        <dbReference type="SAM" id="Phobius"/>
    </source>
</evidence>
<dbReference type="AlphaFoldDB" id="A0A160TWY9"/>
<keyword evidence="1" id="KW-0812">Transmembrane</keyword>
<accession>A0A160TWY9</accession>